<keyword evidence="2" id="KW-1185">Reference proteome</keyword>
<evidence type="ECO:0000313" key="2">
    <source>
        <dbReference type="Proteomes" id="UP001500711"/>
    </source>
</evidence>
<reference evidence="2" key="1">
    <citation type="journal article" date="2019" name="Int. J. Syst. Evol. Microbiol.">
        <title>The Global Catalogue of Microorganisms (GCM) 10K type strain sequencing project: providing services to taxonomists for standard genome sequencing and annotation.</title>
        <authorList>
            <consortium name="The Broad Institute Genomics Platform"/>
            <consortium name="The Broad Institute Genome Sequencing Center for Infectious Disease"/>
            <person name="Wu L."/>
            <person name="Ma J."/>
        </authorList>
    </citation>
    <scope>NUCLEOTIDE SEQUENCE [LARGE SCALE GENOMIC DNA]</scope>
    <source>
        <strain evidence="2">JCM 17494</strain>
    </source>
</reference>
<organism evidence="1 2">
    <name type="scientific">Lentzea roselyniae</name>
    <dbReference type="NCBI Taxonomy" id="531940"/>
    <lineage>
        <taxon>Bacteria</taxon>
        <taxon>Bacillati</taxon>
        <taxon>Actinomycetota</taxon>
        <taxon>Actinomycetes</taxon>
        <taxon>Pseudonocardiales</taxon>
        <taxon>Pseudonocardiaceae</taxon>
        <taxon>Lentzea</taxon>
    </lineage>
</organism>
<protein>
    <recommendedName>
        <fullName evidence="3">Alpha/beta hydrolase family protein</fullName>
    </recommendedName>
</protein>
<dbReference type="Proteomes" id="UP001500711">
    <property type="component" value="Unassembled WGS sequence"/>
</dbReference>
<comment type="caution">
    <text evidence="1">The sequence shown here is derived from an EMBL/GenBank/DDBJ whole genome shotgun (WGS) entry which is preliminary data.</text>
</comment>
<evidence type="ECO:0008006" key="3">
    <source>
        <dbReference type="Google" id="ProtNLM"/>
    </source>
</evidence>
<name>A0ABP7AZY3_9PSEU</name>
<accession>A0ABP7AZY3</accession>
<dbReference type="EMBL" id="BAABBE010000008">
    <property type="protein sequence ID" value="GAA3643861.1"/>
    <property type="molecule type" value="Genomic_DNA"/>
</dbReference>
<gene>
    <name evidence="1" type="ORF">GCM10022267_32950</name>
</gene>
<sequence length="251" mass="27014">MPASEVVPQINIEPRMDANAAIITSMLTVVLMHSPFLGPSSMRPLADELASDGVAVLLVDLQMTVNEAPVHQRLIGAFADALEDAGVTGPLVLVGHSGAGPLLPGFADALELEVAGLVFLDSDLPTPGKAWRETVDPALVRQVKASVRDGRLPRWDRWFDTDPLRLVPAGLREEMRDEAPEVPWEFLKEQRPVVEWSGACGYVLLSPVYEEAAARAEALGWPVERVESHHLAAATSPSAVAAALRSVISRL</sequence>
<proteinExistence type="predicted"/>
<dbReference type="SUPFAM" id="SSF53474">
    <property type="entry name" value="alpha/beta-Hydrolases"/>
    <property type="match status" value="1"/>
</dbReference>
<dbReference type="Gene3D" id="3.40.50.1820">
    <property type="entry name" value="alpha/beta hydrolase"/>
    <property type="match status" value="1"/>
</dbReference>
<dbReference type="InterPro" id="IPR029058">
    <property type="entry name" value="AB_hydrolase_fold"/>
</dbReference>
<evidence type="ECO:0000313" key="1">
    <source>
        <dbReference type="EMBL" id="GAA3643861.1"/>
    </source>
</evidence>